<comment type="caution">
    <text evidence="7">The sequence shown here is derived from an EMBL/GenBank/DDBJ whole genome shotgun (WGS) entry which is preliminary data.</text>
</comment>
<evidence type="ECO:0000313" key="8">
    <source>
        <dbReference type="Proteomes" id="UP001162483"/>
    </source>
</evidence>
<keyword evidence="8" id="KW-1185">Reference proteome</keyword>
<sequence>MADDDLDSLLDEVEKKYCRPQPGCKGAECWASGENGKEPRRSKNAIVNVSTDEEDVDDLIEDILDVHLHEDKAHRTKPSNQKPSKNTSQQHSKKCCPVYLGGTVLPFGVGTNTSERACSQLRCTSCDFSVLSFDDYKWDSSCDYLFFRNSMPEHSKLQSKMIRKKGSRAYACQCSWRSVHELTDLSKELQLRWVCAKHSE</sequence>
<evidence type="ECO:0000256" key="3">
    <source>
        <dbReference type="ARBA" id="ARBA00022490"/>
    </source>
</evidence>
<comment type="subcellular location">
    <subcellularLocation>
        <location evidence="2">Cytoplasm</location>
    </subcellularLocation>
    <subcellularLocation>
        <location evidence="1">Photoreceptor inner segment</location>
    </subcellularLocation>
</comment>
<evidence type="ECO:0000256" key="2">
    <source>
        <dbReference type="ARBA" id="ARBA00004496"/>
    </source>
</evidence>
<feature type="compositionally biased region" description="Polar residues" evidence="6">
    <location>
        <begin position="78"/>
        <end position="90"/>
    </location>
</feature>
<dbReference type="InterPro" id="IPR029239">
    <property type="entry name" value="CFAP418"/>
</dbReference>
<feature type="region of interest" description="Disordered" evidence="6">
    <location>
        <begin position="71"/>
        <end position="92"/>
    </location>
</feature>
<keyword evidence="3" id="KW-0963">Cytoplasm</keyword>
<reference evidence="7" key="1">
    <citation type="submission" date="2023-05" db="EMBL/GenBank/DDBJ databases">
        <authorList>
            <person name="Stuckert A."/>
        </authorList>
    </citation>
    <scope>NUCLEOTIDE SEQUENCE</scope>
</reference>
<dbReference type="Proteomes" id="UP001162483">
    <property type="component" value="Unassembled WGS sequence"/>
</dbReference>
<dbReference type="Pfam" id="PF14996">
    <property type="entry name" value="RMP"/>
    <property type="match status" value="1"/>
</dbReference>
<name>A0ABN9DS13_9NEOB</name>
<protein>
    <recommendedName>
        <fullName evidence="5">Cilia- and flagella-associated protein 418</fullName>
    </recommendedName>
</protein>
<evidence type="ECO:0000256" key="4">
    <source>
        <dbReference type="ARBA" id="ARBA00024819"/>
    </source>
</evidence>
<organism evidence="7 8">
    <name type="scientific">Staurois parvus</name>
    <dbReference type="NCBI Taxonomy" id="386267"/>
    <lineage>
        <taxon>Eukaryota</taxon>
        <taxon>Metazoa</taxon>
        <taxon>Chordata</taxon>
        <taxon>Craniata</taxon>
        <taxon>Vertebrata</taxon>
        <taxon>Euteleostomi</taxon>
        <taxon>Amphibia</taxon>
        <taxon>Batrachia</taxon>
        <taxon>Anura</taxon>
        <taxon>Neobatrachia</taxon>
        <taxon>Ranoidea</taxon>
        <taxon>Ranidae</taxon>
        <taxon>Staurois</taxon>
    </lineage>
</organism>
<evidence type="ECO:0000256" key="6">
    <source>
        <dbReference type="SAM" id="MobiDB-lite"/>
    </source>
</evidence>
<comment type="function">
    <text evidence="4">May be involved in photoreceptor outer segment disk morphogenesis.</text>
</comment>
<evidence type="ECO:0000256" key="1">
    <source>
        <dbReference type="ARBA" id="ARBA00004437"/>
    </source>
</evidence>
<dbReference type="EMBL" id="CATNWA010014638">
    <property type="protein sequence ID" value="CAI9574192.1"/>
    <property type="molecule type" value="Genomic_DNA"/>
</dbReference>
<evidence type="ECO:0000256" key="5">
    <source>
        <dbReference type="ARBA" id="ARBA00026215"/>
    </source>
</evidence>
<accession>A0ABN9DS13</accession>
<dbReference type="PANTHER" id="PTHR33958">
    <property type="entry name" value="PROTEIN C8ORF37"/>
    <property type="match status" value="1"/>
</dbReference>
<proteinExistence type="predicted"/>
<gene>
    <name evidence="7" type="ORF">SPARVUS_LOCUS7935691</name>
</gene>
<evidence type="ECO:0000313" key="7">
    <source>
        <dbReference type="EMBL" id="CAI9574192.1"/>
    </source>
</evidence>
<dbReference type="PANTHER" id="PTHR33958:SF1">
    <property type="entry name" value="CILIA- AND FLAGELLA-ASSOCIATED PROTEIN 418"/>
    <property type="match status" value="1"/>
</dbReference>